<organism evidence="4 5">
    <name type="scientific">Monodelphis domestica</name>
    <name type="common">Gray short-tailed opossum</name>
    <dbReference type="NCBI Taxonomy" id="13616"/>
    <lineage>
        <taxon>Eukaryota</taxon>
        <taxon>Metazoa</taxon>
        <taxon>Chordata</taxon>
        <taxon>Craniata</taxon>
        <taxon>Vertebrata</taxon>
        <taxon>Euteleostomi</taxon>
        <taxon>Mammalia</taxon>
        <taxon>Metatheria</taxon>
        <taxon>Didelphimorphia</taxon>
        <taxon>Didelphidae</taxon>
        <taxon>Monodelphis</taxon>
    </lineage>
</organism>
<accession>A0A5F8GGA7</accession>
<dbReference type="AlphaFoldDB" id="A0A5F8GGA7"/>
<dbReference type="GO" id="GO:0003779">
    <property type="term" value="F:actin binding"/>
    <property type="evidence" value="ECO:0007669"/>
    <property type="project" value="UniProtKB-KW"/>
</dbReference>
<dbReference type="SMART" id="SM00033">
    <property type="entry name" value="CH"/>
    <property type="match status" value="2"/>
</dbReference>
<proteinExistence type="predicted"/>
<evidence type="ECO:0000259" key="3">
    <source>
        <dbReference type="PROSITE" id="PS50021"/>
    </source>
</evidence>
<name>A0A5F8GGA7_MONDO</name>
<dbReference type="Pfam" id="PF00435">
    <property type="entry name" value="Spectrin"/>
    <property type="match status" value="3"/>
</dbReference>
<reference evidence="4 5" key="1">
    <citation type="journal article" date="2007" name="Nature">
        <title>Genome of the marsupial Monodelphis domestica reveals innovation in non-coding sequences.</title>
        <authorList>
            <person name="Mikkelsen T.S."/>
            <person name="Wakefield M.J."/>
            <person name="Aken B."/>
            <person name="Amemiya C.T."/>
            <person name="Chang J.L."/>
            <person name="Duke S."/>
            <person name="Garber M."/>
            <person name="Gentles A.J."/>
            <person name="Goodstadt L."/>
            <person name="Heger A."/>
            <person name="Jurka J."/>
            <person name="Kamal M."/>
            <person name="Mauceli E."/>
            <person name="Searle S.M."/>
            <person name="Sharpe T."/>
            <person name="Baker M.L."/>
            <person name="Batzer M.A."/>
            <person name="Benos P.V."/>
            <person name="Belov K."/>
            <person name="Clamp M."/>
            <person name="Cook A."/>
            <person name="Cuff J."/>
            <person name="Das R."/>
            <person name="Davidow L."/>
            <person name="Deakin J.E."/>
            <person name="Fazzari M.J."/>
            <person name="Glass J.L."/>
            <person name="Grabherr M."/>
            <person name="Greally J.M."/>
            <person name="Gu W."/>
            <person name="Hore T.A."/>
            <person name="Huttley G.A."/>
            <person name="Kleber M."/>
            <person name="Jirtle R.L."/>
            <person name="Koina E."/>
            <person name="Lee J.T."/>
            <person name="Mahony S."/>
            <person name="Marra M.A."/>
            <person name="Miller R.D."/>
            <person name="Nicholls R.D."/>
            <person name="Oda M."/>
            <person name="Papenfuss A.T."/>
            <person name="Parra Z.E."/>
            <person name="Pollock D.D."/>
            <person name="Ray D.A."/>
            <person name="Schein J.E."/>
            <person name="Speed T.P."/>
            <person name="Thompson K."/>
            <person name="VandeBerg J.L."/>
            <person name="Wade C.M."/>
            <person name="Walker J.A."/>
            <person name="Waters P.D."/>
            <person name="Webber C."/>
            <person name="Weidman J.R."/>
            <person name="Xie X."/>
            <person name="Zody M.C."/>
            <person name="Baldwin J."/>
            <person name="Abdouelleil A."/>
            <person name="Abdulkadir J."/>
            <person name="Abebe A."/>
            <person name="Abera B."/>
            <person name="Abreu J."/>
            <person name="Acer S.C."/>
            <person name="Aftuck L."/>
            <person name="Alexander A."/>
            <person name="An P."/>
            <person name="Anderson E."/>
            <person name="Anderson S."/>
            <person name="Arachi H."/>
            <person name="Azer M."/>
            <person name="Bachantsang P."/>
            <person name="Barry A."/>
            <person name="Bayul T."/>
            <person name="Berlin A."/>
            <person name="Bessette D."/>
            <person name="Bloom T."/>
            <person name="Bloom T."/>
            <person name="Boguslavskiy L."/>
            <person name="Bonnet C."/>
            <person name="Boukhgalter B."/>
            <person name="Bourzgui I."/>
            <person name="Brown A."/>
            <person name="Cahill P."/>
            <person name="Channer S."/>
            <person name="Cheshatsang Y."/>
            <person name="Chuda L."/>
            <person name="Citroen M."/>
            <person name="Collymore A."/>
            <person name="Cooke P."/>
            <person name="Costello M."/>
            <person name="D'Aco K."/>
            <person name="Daza R."/>
            <person name="De Haan G."/>
            <person name="DeGray S."/>
            <person name="DeMaso C."/>
            <person name="Dhargay N."/>
            <person name="Dooley K."/>
            <person name="Dooley E."/>
            <person name="Doricent M."/>
            <person name="Dorje P."/>
            <person name="Dorjee K."/>
            <person name="Dupes A."/>
            <person name="Elong R."/>
            <person name="Falk J."/>
            <person name="Farina A."/>
            <person name="Faro S."/>
            <person name="Ferguson D."/>
            <person name="Fisher S."/>
            <person name="Foley C.D."/>
            <person name="Franke A."/>
            <person name="Friedrich D."/>
            <person name="Gadbois L."/>
            <person name="Gearin G."/>
            <person name="Gearin C.R."/>
            <person name="Giannoukos G."/>
            <person name="Goode T."/>
            <person name="Graham J."/>
            <person name="Grandbois E."/>
            <person name="Grewal S."/>
            <person name="Gyaltsen K."/>
            <person name="Hafez N."/>
            <person name="Hagos B."/>
            <person name="Hall J."/>
            <person name="Henson C."/>
            <person name="Hollinger A."/>
            <person name="Honan T."/>
            <person name="Huard M.D."/>
            <person name="Hughes L."/>
            <person name="Hurhula B."/>
            <person name="Husby M.E."/>
            <person name="Kamat A."/>
            <person name="Kanga B."/>
            <person name="Kashin S."/>
            <person name="Khazanovich D."/>
            <person name="Kisner P."/>
            <person name="Lance K."/>
            <person name="Lara M."/>
            <person name="Lee W."/>
            <person name="Lennon N."/>
            <person name="Letendre F."/>
            <person name="LeVine R."/>
            <person name="Lipovsky A."/>
            <person name="Liu X."/>
            <person name="Liu J."/>
            <person name="Liu S."/>
            <person name="Lokyitsang T."/>
            <person name="Lokyitsang Y."/>
            <person name="Lubonja R."/>
            <person name="Lui A."/>
            <person name="MacDonald P."/>
            <person name="Magnisalis V."/>
            <person name="Maru K."/>
            <person name="Matthews C."/>
            <person name="McCusker W."/>
            <person name="McDonough S."/>
            <person name="Mehta T."/>
            <person name="Meldrim J."/>
            <person name="Meneus L."/>
            <person name="Mihai O."/>
            <person name="Mihalev A."/>
            <person name="Mihova T."/>
            <person name="Mittelman R."/>
            <person name="Mlenga V."/>
            <person name="Montmayeur A."/>
            <person name="Mulrain L."/>
            <person name="Navidi A."/>
            <person name="Naylor J."/>
            <person name="Negash T."/>
            <person name="Nguyen T."/>
            <person name="Nguyen N."/>
            <person name="Nicol R."/>
            <person name="Norbu C."/>
            <person name="Norbu N."/>
            <person name="Novod N."/>
            <person name="O'Neill B."/>
            <person name="Osman S."/>
            <person name="Markiewicz E."/>
            <person name="Oyono O.L."/>
            <person name="Patti C."/>
            <person name="Phunkhang P."/>
            <person name="Pierre F."/>
            <person name="Priest M."/>
            <person name="Raghuraman S."/>
            <person name="Rege F."/>
            <person name="Reyes R."/>
            <person name="Rise C."/>
            <person name="Rogov P."/>
            <person name="Ross K."/>
            <person name="Ryan E."/>
            <person name="Settipalli S."/>
            <person name="Shea T."/>
            <person name="Sherpa N."/>
            <person name="Shi L."/>
            <person name="Shih D."/>
            <person name="Sparrow T."/>
            <person name="Spaulding J."/>
            <person name="Stalker J."/>
            <person name="Stange-Thomann N."/>
            <person name="Stavropoulos S."/>
            <person name="Stone C."/>
            <person name="Strader C."/>
            <person name="Tesfaye S."/>
            <person name="Thomson T."/>
            <person name="Thoulutsang Y."/>
            <person name="Thoulutsang D."/>
            <person name="Topham K."/>
            <person name="Topping I."/>
            <person name="Tsamla T."/>
            <person name="Vassiliev H."/>
            <person name="Vo A."/>
            <person name="Wangchuk T."/>
            <person name="Wangdi T."/>
            <person name="Weiand M."/>
            <person name="Wilkinson J."/>
            <person name="Wilson A."/>
            <person name="Yadav S."/>
            <person name="Young G."/>
            <person name="Yu Q."/>
            <person name="Zembek L."/>
            <person name="Zhong D."/>
            <person name="Zimmer A."/>
            <person name="Zwirko Z."/>
            <person name="Jaffe D.B."/>
            <person name="Alvarez P."/>
            <person name="Brockman W."/>
            <person name="Butler J."/>
            <person name="Chin C."/>
            <person name="Gnerre S."/>
            <person name="MacCallum I."/>
            <person name="Graves J.A."/>
            <person name="Ponting C.P."/>
            <person name="Breen M."/>
            <person name="Samollow P.B."/>
            <person name="Lander E.S."/>
            <person name="Lindblad-Toh K."/>
        </authorList>
    </citation>
    <scope>NUCLEOTIDE SEQUENCE [LARGE SCALE GENOMIC DNA]</scope>
</reference>
<dbReference type="InterPro" id="IPR036872">
    <property type="entry name" value="CH_dom_sf"/>
</dbReference>
<evidence type="ECO:0000313" key="4">
    <source>
        <dbReference type="Ensembl" id="ENSMODP00000046241.1"/>
    </source>
</evidence>
<dbReference type="CDD" id="cd21233">
    <property type="entry name" value="CH_DMD_rpt2"/>
    <property type="match status" value="1"/>
</dbReference>
<dbReference type="CDD" id="cd00176">
    <property type="entry name" value="SPEC"/>
    <property type="match status" value="1"/>
</dbReference>
<feature type="domain" description="Calponin-homology (CH)" evidence="3">
    <location>
        <begin position="126"/>
        <end position="232"/>
    </location>
</feature>
<dbReference type="Pfam" id="PF00307">
    <property type="entry name" value="CH"/>
    <property type="match status" value="2"/>
</dbReference>
<dbReference type="SUPFAM" id="SSF46966">
    <property type="entry name" value="Spectrin repeat"/>
    <property type="match status" value="3"/>
</dbReference>
<evidence type="ECO:0000313" key="5">
    <source>
        <dbReference type="Proteomes" id="UP000002280"/>
    </source>
</evidence>
<dbReference type="Gene3D" id="1.10.418.10">
    <property type="entry name" value="Calponin-like domain"/>
    <property type="match status" value="2"/>
</dbReference>
<dbReference type="InterPro" id="IPR001715">
    <property type="entry name" value="CH_dom"/>
</dbReference>
<dbReference type="FunFam" id="1.10.418.10:FF:000032">
    <property type="entry name" value="utrophin isoform X1"/>
    <property type="match status" value="1"/>
</dbReference>
<dbReference type="PROSITE" id="PS00019">
    <property type="entry name" value="ACTININ_1"/>
    <property type="match status" value="1"/>
</dbReference>
<dbReference type="GeneTree" id="ENSGT00940000154342"/>
<keyword evidence="5" id="KW-1185">Reference proteome</keyword>
<dbReference type="InterPro" id="IPR018159">
    <property type="entry name" value="Spectrin/alpha-actinin"/>
</dbReference>
<dbReference type="Proteomes" id="UP000002280">
    <property type="component" value="Chromosome 4"/>
</dbReference>
<dbReference type="FunFam" id="1.20.58.60:FF:000075">
    <property type="entry name" value="utrophin isoform X1"/>
    <property type="match status" value="1"/>
</dbReference>
<keyword evidence="1" id="KW-0677">Repeat</keyword>
<dbReference type="CDD" id="cd21231">
    <property type="entry name" value="CH_DMD_rpt1"/>
    <property type="match status" value="1"/>
</dbReference>
<dbReference type="InterPro" id="IPR001589">
    <property type="entry name" value="Actinin_actin-bd_CS"/>
</dbReference>
<sequence>LPDEREDVQKKTFTKWMNAQFSKFGKQHIEDLFSDLQDGRRLLDLLEGLTGQKLPKEKGSTRVHALNNVNKALQVLQKNNVDLVNIGSTDIVDGNHKLTLGLIWNIILHWQVKNVMKNIMAGLQQTNSEKILLSWVRQSTRRYPQVKVINFTTSWSDGLAFNALIHSYRPDLFDWDSVVCQQSALQRLDHAFNIAKYHLGIEKLLDPEDVATAYPDKKSILMYVTSLFQVLPQQVSMEAIQEVEMLPRPSRGLQGEHFQMHHEMHYSQQITVSLAQGHVRTSSSLQPRFKSYAYTQAAYVTSSDPGKRAFSSQHLEVSDDKSLGASLMETEVNLDSYQTALEEVLSWLLSAEDALQAQGEISKDVEEVKEQFHTHEGYMMELTDHQGRVGNVLQLGSQLIRVGKLSEDEENEVQEQMNLLNSRWECLRVASMEKQSNLHKVLMDLQNQQLTHLTDWLSETEARTKKMEAEPLGPDLEDLKRQVQQHKVLQEDLEQEQVRVNSLTHMVVVVDETSGDKATADLEKELQVLGDRWANICRWTEDRWVLLQDILLKWQRFTKEQCLFDAWLSEKEAAVNNIHTTGFKDQNEMLSSLRKLAVLKGELEVKKQTMDKLCSLSQDLLSSLKNKTVAQKMEAWLENFAQRWDNLIQKLEKSSVQISQAVTTTQTSLTQTTVMETVTMVTTREQILVKHAKEEPLPPPPQKKRQIVVDSEIRKRFDADTTELHSWMTRSEAMLQSPEFAIYRKEGNLSELKEKVNSFPLIMIILLCFD</sequence>
<dbReference type="InterPro" id="IPR002017">
    <property type="entry name" value="Spectrin_repeat"/>
</dbReference>
<protein>
    <recommendedName>
        <fullName evidence="3">Calponin-homology (CH) domain-containing protein</fullName>
    </recommendedName>
</protein>
<dbReference type="PROSITE" id="PS00020">
    <property type="entry name" value="ACTININ_2"/>
    <property type="match status" value="1"/>
</dbReference>
<reference evidence="4" key="2">
    <citation type="submission" date="2025-08" db="UniProtKB">
        <authorList>
            <consortium name="Ensembl"/>
        </authorList>
    </citation>
    <scope>IDENTIFICATION</scope>
</reference>
<dbReference type="FunFam" id="1.20.58.60:FF:000170">
    <property type="entry name" value="Dystrophin"/>
    <property type="match status" value="1"/>
</dbReference>
<dbReference type="FunFam" id="1.20.58.60:FF:000118">
    <property type="entry name" value="Dystrophin"/>
    <property type="match status" value="1"/>
</dbReference>
<evidence type="ECO:0000256" key="2">
    <source>
        <dbReference type="ARBA" id="ARBA00023203"/>
    </source>
</evidence>
<dbReference type="Bgee" id="ENSMODG00000021123">
    <property type="expression patterns" value="Expressed in heart and 12 other cell types or tissues"/>
</dbReference>
<dbReference type="SMART" id="SM00150">
    <property type="entry name" value="SPEC"/>
    <property type="match status" value="3"/>
</dbReference>
<evidence type="ECO:0000256" key="1">
    <source>
        <dbReference type="ARBA" id="ARBA00022737"/>
    </source>
</evidence>
<dbReference type="Ensembl" id="ENSMODT00000070969.1">
    <property type="protein sequence ID" value="ENSMODP00000046241.1"/>
    <property type="gene ID" value="ENSMODG00000021123.4"/>
</dbReference>
<reference evidence="4" key="3">
    <citation type="submission" date="2025-09" db="UniProtKB">
        <authorList>
            <consortium name="Ensembl"/>
        </authorList>
    </citation>
    <scope>IDENTIFICATION</scope>
</reference>
<dbReference type="SUPFAM" id="SSF47576">
    <property type="entry name" value="Calponin-homology domain, CH-domain"/>
    <property type="match status" value="1"/>
</dbReference>
<dbReference type="Gene3D" id="1.20.58.60">
    <property type="match status" value="3"/>
</dbReference>
<feature type="domain" description="Calponin-homology (CH)" evidence="3">
    <location>
        <begin position="7"/>
        <end position="111"/>
    </location>
</feature>
<dbReference type="PROSITE" id="PS50021">
    <property type="entry name" value="CH"/>
    <property type="match status" value="2"/>
</dbReference>
<keyword evidence="2" id="KW-0009">Actin-binding</keyword>
<dbReference type="PANTHER" id="PTHR11915">
    <property type="entry name" value="SPECTRIN/FILAMIN RELATED CYTOSKELETAL PROTEIN"/>
    <property type="match status" value="1"/>
</dbReference>
<dbReference type="FunFam" id="1.10.418.10:FF:000044">
    <property type="entry name" value="utrophin isoform X2"/>
    <property type="match status" value="1"/>
</dbReference>